<dbReference type="Proteomes" id="UP001177260">
    <property type="component" value="Unassembled WGS sequence"/>
</dbReference>
<reference evidence="1 2" key="1">
    <citation type="journal article" date="2023" name="ACS Omega">
        <title>Identification of the Neoaspergillic Acid Biosynthesis Gene Cluster by Establishing an In Vitro CRISPR-Ribonucleoprotein Genetic System in Aspergillus melleus.</title>
        <authorList>
            <person name="Yuan B."/>
            <person name="Grau M.F."/>
            <person name="Murata R.M."/>
            <person name="Torok T."/>
            <person name="Venkateswaran K."/>
            <person name="Stajich J.E."/>
            <person name="Wang C.C.C."/>
        </authorList>
    </citation>
    <scope>NUCLEOTIDE SEQUENCE [LARGE SCALE GENOMIC DNA]</scope>
    <source>
        <strain evidence="1 2">IMV 1140</strain>
    </source>
</reference>
<name>A0ACC3ATH7_9EURO</name>
<protein>
    <submittedName>
        <fullName evidence="1">Uncharacterized protein</fullName>
    </submittedName>
</protein>
<accession>A0ACC3ATH7</accession>
<gene>
    <name evidence="1" type="ORF">N8T08_009649</name>
</gene>
<evidence type="ECO:0000313" key="2">
    <source>
        <dbReference type="Proteomes" id="UP001177260"/>
    </source>
</evidence>
<proteinExistence type="predicted"/>
<keyword evidence="2" id="KW-1185">Reference proteome</keyword>
<sequence>MRPKLPFKKPRSRAKEGPAFVFVDLADSLSPGPSDKDARAMIRRQAARSGCKRRRDEYASQANIDPLPGLDAVVSTPNEPSDESNDTWSWDILFEASNPSPQPPPSYNGYETLRVKYNFDITDLTSFTDVDLGRIAYLSLRDQPTRLVSLLQKRSSSFLAFLPSRYGSSAYLDDAMHCVAARAGQMLGFPVRASTLSMLYVKALRSLQHAILDRTECLGPDVYCATRLLALYEVIDGMYRKEGSMFEAPKWQKYFEHASTTEADPDLRLWWELFGAISFMPGILKDMRLLFTGFSSAPEYTKRATEILERTRRLHCALHEGHTRYHHSLPHLPSLFDLPISAESPDRVRLRGFFLYVIMYISRVLATLSPDESERASSEIEAQAFATQTLLIERMSAKLDPAMTWHFEQRNDLPYSILRTGDEWLIDRDPGMSWEELKAFLRQRWLRWEDSWRDGVLAAELTVTEVFD</sequence>
<dbReference type="EMBL" id="JAOPJF010000070">
    <property type="protein sequence ID" value="KAK1141075.1"/>
    <property type="molecule type" value="Genomic_DNA"/>
</dbReference>
<evidence type="ECO:0000313" key="1">
    <source>
        <dbReference type="EMBL" id="KAK1141075.1"/>
    </source>
</evidence>
<comment type="caution">
    <text evidence="1">The sequence shown here is derived from an EMBL/GenBank/DDBJ whole genome shotgun (WGS) entry which is preliminary data.</text>
</comment>
<organism evidence="1 2">
    <name type="scientific">Aspergillus melleus</name>
    <dbReference type="NCBI Taxonomy" id="138277"/>
    <lineage>
        <taxon>Eukaryota</taxon>
        <taxon>Fungi</taxon>
        <taxon>Dikarya</taxon>
        <taxon>Ascomycota</taxon>
        <taxon>Pezizomycotina</taxon>
        <taxon>Eurotiomycetes</taxon>
        <taxon>Eurotiomycetidae</taxon>
        <taxon>Eurotiales</taxon>
        <taxon>Aspergillaceae</taxon>
        <taxon>Aspergillus</taxon>
        <taxon>Aspergillus subgen. Circumdati</taxon>
    </lineage>
</organism>